<accession>A0A0S3UK68</accession>
<sequence>MKTDHIIIIRFSAMGDVAMTVPVVYSLAHQYPDLRISVLSRPFAKAFFSYMPKNVDFIAADLKNEYKGIKGLNQLYGRLKAKQPTAIADFHDVLRSKYIRTRFTLCGYKTAHINKHKNGKRKLCRQKDKVMEQQPTSFQNYAEVLSKLGYPIDLSFTSLFANGGNQLSQLPNIIGEKPDGERWIGIAPFAAHNGKMYPKEKMEEVVKVLSTEYSNLRIFFFGGGKEEKQILNTWAAKYKGCTCASEVLHGLNEELVLISHLDTMISMDSANMHLASLVGTRVVSIWGATHPYCGFLGWNQKEEDAVQNTELECRPCSVFGNKPCHRGDFECMHSIAPSAIIERLNL</sequence>
<dbReference type="GO" id="GO:0005829">
    <property type="term" value="C:cytosol"/>
    <property type="evidence" value="ECO:0007669"/>
    <property type="project" value="TreeGrafter"/>
</dbReference>
<dbReference type="Proteomes" id="UP000217431">
    <property type="component" value="Chromosome I"/>
</dbReference>
<evidence type="ECO:0000256" key="2">
    <source>
        <dbReference type="ARBA" id="ARBA00022679"/>
    </source>
</evidence>
<dbReference type="STRING" id="28131.BWX40_01285"/>
<dbReference type="PANTHER" id="PTHR30160">
    <property type="entry name" value="TETRAACYLDISACCHARIDE 4'-KINASE-RELATED"/>
    <property type="match status" value="1"/>
</dbReference>
<name>A0A0S3UK68_PREIN</name>
<dbReference type="EMBL" id="AP014597">
    <property type="protein sequence ID" value="BAU17893.1"/>
    <property type="molecule type" value="Genomic_DNA"/>
</dbReference>
<gene>
    <name evidence="3" type="ORF">PIOMA14_I_1385</name>
</gene>
<dbReference type="RefSeq" id="WP_096405652.1">
    <property type="nucleotide sequence ID" value="NZ_AP014597.1"/>
</dbReference>
<evidence type="ECO:0000313" key="3">
    <source>
        <dbReference type="EMBL" id="BAU17893.1"/>
    </source>
</evidence>
<dbReference type="GO" id="GO:0009244">
    <property type="term" value="P:lipopolysaccharide core region biosynthetic process"/>
    <property type="evidence" value="ECO:0007669"/>
    <property type="project" value="TreeGrafter"/>
</dbReference>
<protein>
    <submittedName>
        <fullName evidence="3">Putative heptosyltransferase</fullName>
    </submittedName>
</protein>
<dbReference type="AlphaFoldDB" id="A0A0S3UK68"/>
<reference evidence="3 4" key="1">
    <citation type="journal article" date="2016" name="DNA Res.">
        <title>The complete genome sequencing of Prevotella intermedia strain OMA14 and a subsequent fine-scale, intra-species genomic comparison reveal an unusual amplification of conjugative and mobile transposons and identify a novel Prevotella-lineage-specific repeat.</title>
        <authorList>
            <person name="Naito M."/>
            <person name="Ogura Y."/>
            <person name="Itoh T."/>
            <person name="Shoji M."/>
            <person name="Okamoto M."/>
            <person name="Hayashi T."/>
            <person name="Nakayama K."/>
        </authorList>
    </citation>
    <scope>NUCLEOTIDE SEQUENCE [LARGE SCALE GENOMIC DNA]</scope>
    <source>
        <strain evidence="3 4">OMA14</strain>
    </source>
</reference>
<keyword evidence="1" id="KW-0328">Glycosyltransferase</keyword>
<evidence type="ECO:0000313" key="4">
    <source>
        <dbReference type="Proteomes" id="UP000217431"/>
    </source>
</evidence>
<dbReference type="GO" id="GO:0008713">
    <property type="term" value="F:ADP-heptose-lipopolysaccharide heptosyltransferase activity"/>
    <property type="evidence" value="ECO:0007669"/>
    <property type="project" value="TreeGrafter"/>
</dbReference>
<dbReference type="Gene3D" id="3.40.50.2000">
    <property type="entry name" value="Glycogen Phosphorylase B"/>
    <property type="match status" value="2"/>
</dbReference>
<evidence type="ECO:0000256" key="1">
    <source>
        <dbReference type="ARBA" id="ARBA00022676"/>
    </source>
</evidence>
<dbReference type="SUPFAM" id="SSF53756">
    <property type="entry name" value="UDP-Glycosyltransferase/glycogen phosphorylase"/>
    <property type="match status" value="1"/>
</dbReference>
<dbReference type="PANTHER" id="PTHR30160:SF22">
    <property type="entry name" value="LIPOPOLYSACCHARIDE CORE BIOSYNTHESIS PROTEIN"/>
    <property type="match status" value="1"/>
</dbReference>
<keyword evidence="2 3" id="KW-0808">Transferase</keyword>
<dbReference type="InterPro" id="IPR002201">
    <property type="entry name" value="Glyco_trans_9"/>
</dbReference>
<dbReference type="CDD" id="cd03789">
    <property type="entry name" value="GT9_LPS_heptosyltransferase"/>
    <property type="match status" value="1"/>
</dbReference>
<dbReference type="InterPro" id="IPR051199">
    <property type="entry name" value="LPS_LOS_Heptosyltrfase"/>
</dbReference>
<dbReference type="Pfam" id="PF01075">
    <property type="entry name" value="Glyco_transf_9"/>
    <property type="match status" value="1"/>
</dbReference>
<proteinExistence type="predicted"/>
<organism evidence="3 4">
    <name type="scientific">Prevotella intermedia</name>
    <dbReference type="NCBI Taxonomy" id="28131"/>
    <lineage>
        <taxon>Bacteria</taxon>
        <taxon>Pseudomonadati</taxon>
        <taxon>Bacteroidota</taxon>
        <taxon>Bacteroidia</taxon>
        <taxon>Bacteroidales</taxon>
        <taxon>Prevotellaceae</taxon>
        <taxon>Prevotella</taxon>
    </lineage>
</organism>